<feature type="signal peptide" evidence="1">
    <location>
        <begin position="1"/>
        <end position="16"/>
    </location>
</feature>
<comment type="caution">
    <text evidence="2">The sequence shown here is derived from an EMBL/GenBank/DDBJ whole genome shotgun (WGS) entry which is preliminary data.</text>
</comment>
<dbReference type="RefSeq" id="WP_197921415.1">
    <property type="nucleotide sequence ID" value="NZ_CAWPTA010000007.1"/>
</dbReference>
<feature type="chain" id="PRO_5045485377" evidence="1">
    <location>
        <begin position="17"/>
        <end position="162"/>
    </location>
</feature>
<accession>A0ABS0N4T5</accession>
<proteinExistence type="predicted"/>
<name>A0ABS0N4T5_9SPHN</name>
<keyword evidence="1" id="KW-0732">Signal</keyword>
<evidence type="ECO:0000313" key="3">
    <source>
        <dbReference type="Proteomes" id="UP000602442"/>
    </source>
</evidence>
<reference evidence="2 3" key="1">
    <citation type="submission" date="2020-11" db="EMBL/GenBank/DDBJ databases">
        <title>Erythrobacter sediminis sp. nov., a marine bacterium from a tidal flat of Garorim Bay.</title>
        <authorList>
            <person name="Kim D."/>
            <person name="Yoo Y."/>
            <person name="Kim J.-J."/>
        </authorList>
    </citation>
    <scope>NUCLEOTIDE SEQUENCE [LARGE SCALE GENOMIC DNA]</scope>
    <source>
        <strain evidence="2 3">JGD-13</strain>
    </source>
</reference>
<evidence type="ECO:0000313" key="2">
    <source>
        <dbReference type="EMBL" id="MBH5322736.1"/>
    </source>
</evidence>
<dbReference type="EMBL" id="JAEANY010000002">
    <property type="protein sequence ID" value="MBH5322736.1"/>
    <property type="molecule type" value="Genomic_DNA"/>
</dbReference>
<evidence type="ECO:0000256" key="1">
    <source>
        <dbReference type="SAM" id="SignalP"/>
    </source>
</evidence>
<protein>
    <submittedName>
        <fullName evidence="2">Uncharacterized protein</fullName>
    </submittedName>
</protein>
<organism evidence="2 3">
    <name type="scientific">Aurantiacibacter sediminis</name>
    <dbReference type="NCBI Taxonomy" id="2793064"/>
    <lineage>
        <taxon>Bacteria</taxon>
        <taxon>Pseudomonadati</taxon>
        <taxon>Pseudomonadota</taxon>
        <taxon>Alphaproteobacteria</taxon>
        <taxon>Sphingomonadales</taxon>
        <taxon>Erythrobacteraceae</taxon>
        <taxon>Aurantiacibacter</taxon>
    </lineage>
</organism>
<sequence length="162" mass="17144">MAASLLTIAAPAMAQAETPTMTADGSVSVVMPCQQPEDATNDTDFLEGWLCLDENAMFVMIVSTGPQGAAYQPFTSDFDALVADVSDDISTGNVDESMVDGRRTLVASMNEGGTNGSMRAVQIAPDRVAYAITMSNPDAPEALKASIRERGMAFLDSMEIHQ</sequence>
<gene>
    <name evidence="2" type="ORF">I5L03_09070</name>
</gene>
<keyword evidence="3" id="KW-1185">Reference proteome</keyword>
<dbReference type="Proteomes" id="UP000602442">
    <property type="component" value="Unassembled WGS sequence"/>
</dbReference>